<keyword evidence="4" id="KW-1003">Cell membrane</keyword>
<comment type="catalytic activity">
    <reaction evidence="2">
        <text>L-glutamyl-[protein] + S-adenosyl-L-methionine = [protein]-L-glutamate 5-O-methyl ester + S-adenosyl-L-homocysteine</text>
        <dbReference type="Rhea" id="RHEA:24452"/>
        <dbReference type="Rhea" id="RHEA-COMP:10208"/>
        <dbReference type="Rhea" id="RHEA-COMP:10311"/>
        <dbReference type="ChEBI" id="CHEBI:29973"/>
        <dbReference type="ChEBI" id="CHEBI:57856"/>
        <dbReference type="ChEBI" id="CHEBI:59789"/>
        <dbReference type="ChEBI" id="CHEBI:82795"/>
        <dbReference type="EC" id="2.1.1.80"/>
    </reaction>
</comment>
<dbReference type="InterPro" id="IPR022641">
    <property type="entry name" value="CheR_N"/>
</dbReference>
<evidence type="ECO:0000256" key="12">
    <source>
        <dbReference type="ARBA" id="ARBA00023012"/>
    </source>
</evidence>
<keyword evidence="7" id="KW-0808">Transferase</keyword>
<dbReference type="Gene3D" id="3.30.450.20">
    <property type="entry name" value="PAS domain"/>
    <property type="match status" value="2"/>
</dbReference>
<dbReference type="PROSITE" id="PS50122">
    <property type="entry name" value="CHEB"/>
    <property type="match status" value="1"/>
</dbReference>
<dbReference type="InterPro" id="IPR036097">
    <property type="entry name" value="HisK_dim/P_sf"/>
</dbReference>
<evidence type="ECO:0000259" key="17">
    <source>
        <dbReference type="PROSITE" id="PS50109"/>
    </source>
</evidence>
<dbReference type="SUPFAM" id="SSF47384">
    <property type="entry name" value="Homodimeric domain of signal transducing histidine kinase"/>
    <property type="match status" value="1"/>
</dbReference>
<evidence type="ECO:0000256" key="1">
    <source>
        <dbReference type="ARBA" id="ARBA00000085"/>
    </source>
</evidence>
<dbReference type="Gene3D" id="3.40.50.180">
    <property type="entry name" value="Methylesterase CheB, C-terminal domain"/>
    <property type="match status" value="1"/>
</dbReference>
<gene>
    <name evidence="21" type="ORF">COO91_10892</name>
</gene>
<dbReference type="InterPro" id="IPR000780">
    <property type="entry name" value="CheR_MeTrfase"/>
</dbReference>
<feature type="coiled-coil region" evidence="16">
    <location>
        <begin position="665"/>
        <end position="759"/>
    </location>
</feature>
<dbReference type="SUPFAM" id="SSF53335">
    <property type="entry name" value="S-adenosyl-L-methionine-dependent methyltransferases"/>
    <property type="match status" value="1"/>
</dbReference>
<proteinExistence type="predicted"/>
<dbReference type="Gene3D" id="3.40.50.2300">
    <property type="match status" value="1"/>
</dbReference>
<dbReference type="GO" id="GO:0000155">
    <property type="term" value="F:phosphorelay sensor kinase activity"/>
    <property type="evidence" value="ECO:0007669"/>
    <property type="project" value="InterPro"/>
</dbReference>
<evidence type="ECO:0000256" key="4">
    <source>
        <dbReference type="ARBA" id="ARBA00022475"/>
    </source>
</evidence>
<keyword evidence="14" id="KW-0378">Hydrolase</keyword>
<dbReference type="CDD" id="cd16434">
    <property type="entry name" value="CheB-CheR_fusion"/>
    <property type="match status" value="1"/>
</dbReference>
<dbReference type="SUPFAM" id="SSF52172">
    <property type="entry name" value="CheY-like"/>
    <property type="match status" value="1"/>
</dbReference>
<dbReference type="Gene3D" id="3.40.50.150">
    <property type="entry name" value="Vaccinia Virus protein VP39"/>
    <property type="match status" value="1"/>
</dbReference>
<dbReference type="InterPro" id="IPR000673">
    <property type="entry name" value="Sig_transdc_resp-reg_Me-estase"/>
</dbReference>
<evidence type="ECO:0000256" key="10">
    <source>
        <dbReference type="ARBA" id="ARBA00022777"/>
    </source>
</evidence>
<dbReference type="Pfam" id="PF08448">
    <property type="entry name" value="PAS_4"/>
    <property type="match status" value="1"/>
</dbReference>
<evidence type="ECO:0000256" key="16">
    <source>
        <dbReference type="SAM" id="Coils"/>
    </source>
</evidence>
<dbReference type="SMART" id="SM00138">
    <property type="entry name" value="MeTrc"/>
    <property type="match status" value="1"/>
</dbReference>
<dbReference type="GO" id="GO:0005524">
    <property type="term" value="F:ATP binding"/>
    <property type="evidence" value="ECO:0007669"/>
    <property type="project" value="UniProtKB-KW"/>
</dbReference>
<keyword evidence="8" id="KW-0949">S-adenosyl-L-methionine</keyword>
<evidence type="ECO:0000259" key="20">
    <source>
        <dbReference type="PROSITE" id="PS50123"/>
    </source>
</evidence>
<dbReference type="GO" id="GO:0006935">
    <property type="term" value="P:chemotaxis"/>
    <property type="evidence" value="ECO:0007669"/>
    <property type="project" value="UniProtKB-UniRule"/>
</dbReference>
<dbReference type="InterPro" id="IPR005467">
    <property type="entry name" value="His_kinase_dom"/>
</dbReference>
<dbReference type="GO" id="GO:0005886">
    <property type="term" value="C:plasma membrane"/>
    <property type="evidence" value="ECO:0007669"/>
    <property type="project" value="UniProtKB-SubCell"/>
</dbReference>
<dbReference type="SMART" id="SM00448">
    <property type="entry name" value="REC"/>
    <property type="match status" value="1"/>
</dbReference>
<dbReference type="Gene3D" id="1.10.155.10">
    <property type="entry name" value="Chemotaxis receptor methyltransferase CheR, N-terminal domain"/>
    <property type="match status" value="1"/>
</dbReference>
<dbReference type="SMART" id="SM00388">
    <property type="entry name" value="HisKA"/>
    <property type="match status" value="1"/>
</dbReference>
<dbReference type="Pfam" id="PF01739">
    <property type="entry name" value="CheR"/>
    <property type="match status" value="1"/>
</dbReference>
<dbReference type="SUPFAM" id="SSF52738">
    <property type="entry name" value="Methylesterase CheB, C-terminal domain"/>
    <property type="match status" value="1"/>
</dbReference>
<dbReference type="InterPro" id="IPR035909">
    <property type="entry name" value="CheB_C"/>
</dbReference>
<dbReference type="Gene3D" id="1.10.287.130">
    <property type="match status" value="1"/>
</dbReference>
<dbReference type="EMBL" id="CP024793">
    <property type="protein sequence ID" value="AUB44654.1"/>
    <property type="molecule type" value="Genomic_DNA"/>
</dbReference>
<dbReference type="GO" id="GO:0008984">
    <property type="term" value="F:protein-glutamate methylesterase activity"/>
    <property type="evidence" value="ECO:0007669"/>
    <property type="project" value="InterPro"/>
</dbReference>
<keyword evidence="11" id="KW-0067">ATP-binding</keyword>
<dbReference type="CDD" id="cd16922">
    <property type="entry name" value="HATPase_EvgS-ArcB-TorS-like"/>
    <property type="match status" value="1"/>
</dbReference>
<keyword evidence="16" id="KW-0175">Coiled coil</keyword>
<dbReference type="CDD" id="cd00082">
    <property type="entry name" value="HisKA"/>
    <property type="match status" value="1"/>
</dbReference>
<dbReference type="InterPro" id="IPR035965">
    <property type="entry name" value="PAS-like_dom_sf"/>
</dbReference>
<keyword evidence="9" id="KW-0547">Nucleotide-binding</keyword>
<dbReference type="PROSITE" id="PS50109">
    <property type="entry name" value="HIS_KIN"/>
    <property type="match status" value="1"/>
</dbReference>
<feature type="domain" description="Histidine kinase" evidence="17">
    <location>
        <begin position="1031"/>
        <end position="1247"/>
    </location>
</feature>
<keyword evidence="22" id="KW-1185">Reference proteome</keyword>
<dbReference type="Gene3D" id="3.30.565.10">
    <property type="entry name" value="Histidine kinase-like ATPase, C-terminal domain"/>
    <property type="match status" value="1"/>
</dbReference>
<evidence type="ECO:0000256" key="15">
    <source>
        <dbReference type="PROSITE-ProRule" id="PRU00169"/>
    </source>
</evidence>
<dbReference type="SUPFAM" id="SSF47757">
    <property type="entry name" value="Chemotaxis receptor methyltransferase CheR, N-terminal domain"/>
    <property type="match status" value="1"/>
</dbReference>
<dbReference type="FunFam" id="3.30.565.10:FF:000023">
    <property type="entry name" value="PAS domain-containing sensor histidine kinase"/>
    <property type="match status" value="1"/>
</dbReference>
<comment type="catalytic activity">
    <reaction evidence="1">
        <text>ATP + protein L-histidine = ADP + protein N-phospho-L-histidine.</text>
        <dbReference type="EC" id="2.7.13.3"/>
    </reaction>
</comment>
<dbReference type="InterPro" id="IPR003661">
    <property type="entry name" value="HisK_dim/P_dom"/>
</dbReference>
<organism evidence="21 22">
    <name type="scientific">Nostoc flagelliforme CCNUN1</name>
    <dbReference type="NCBI Taxonomy" id="2038116"/>
    <lineage>
        <taxon>Bacteria</taxon>
        <taxon>Bacillati</taxon>
        <taxon>Cyanobacteriota</taxon>
        <taxon>Cyanophyceae</taxon>
        <taxon>Nostocales</taxon>
        <taxon>Nostocaceae</taxon>
        <taxon>Nostoc</taxon>
    </lineage>
</organism>
<accession>A0A2K8TAD2</accession>
<name>A0A2K8TAD2_9NOSO</name>
<evidence type="ECO:0000256" key="5">
    <source>
        <dbReference type="ARBA" id="ARBA00022553"/>
    </source>
</evidence>
<feature type="domain" description="CheB-type methylesterase" evidence="19">
    <location>
        <begin position="32"/>
        <end position="212"/>
    </location>
</feature>
<dbReference type="SUPFAM" id="SSF55874">
    <property type="entry name" value="ATPase domain of HSP90 chaperone/DNA topoisomerase II/histidine kinase"/>
    <property type="match status" value="1"/>
</dbReference>
<dbReference type="Pfam" id="PF03705">
    <property type="entry name" value="CheR_N"/>
    <property type="match status" value="1"/>
</dbReference>
<evidence type="ECO:0000256" key="14">
    <source>
        <dbReference type="PROSITE-ProRule" id="PRU00050"/>
    </source>
</evidence>
<feature type="active site" evidence="14">
    <location>
        <position position="41"/>
    </location>
</feature>
<dbReference type="InterPro" id="IPR001789">
    <property type="entry name" value="Sig_transdc_resp-reg_receiver"/>
</dbReference>
<evidence type="ECO:0000313" key="22">
    <source>
        <dbReference type="Proteomes" id="UP000232003"/>
    </source>
</evidence>
<keyword evidence="5 15" id="KW-0597">Phosphoprotein</keyword>
<dbReference type="GO" id="GO:0032259">
    <property type="term" value="P:methylation"/>
    <property type="evidence" value="ECO:0007669"/>
    <property type="project" value="UniProtKB-KW"/>
</dbReference>
<dbReference type="Pfam" id="PF01339">
    <property type="entry name" value="CheB_methylest"/>
    <property type="match status" value="1"/>
</dbReference>
<keyword evidence="21" id="KW-0614">Plasmid</keyword>
<feature type="modified residue" description="4-aspartylphosphate" evidence="15">
    <location>
        <position position="1334"/>
    </location>
</feature>
<feature type="active site" evidence="14">
    <location>
        <position position="160"/>
    </location>
</feature>
<feature type="domain" description="CheR-type methyltransferase" evidence="20">
    <location>
        <begin position="227"/>
        <end position="499"/>
    </location>
</feature>
<dbReference type="InterPro" id="IPR036804">
    <property type="entry name" value="CheR_N_sf"/>
</dbReference>
<sequence>MTSDQPSKQPVSESTANEAFDVEQQDDIANALFPIVGIAASAGGLEAFTQVLKHLLTDTGMAFVLIQHLDPNHKSLLSEILARTTKMPVTEVQDGVTVEPNSIYIIPPNTKMMLSSGVLQLTPREKVHGKYMPADAFFTSLAADRGHKAIAVVLSGADGDGSLGLKAIKAAGGVTFAQCESTAKFDSMPNTAVATGNVDFVLPPQKIAEELVNLSRNPFISNSLPPVAVEKLPELEDALTTIFVLLRSQTGVDFSHYKPNTLARRIGRRMLLYKLEHLQDYAEYLQKNPSQVKALYEEILIHVTHFFRDPEAFELLKERVFPTIIQNKSALPIRIWVAGCSTGEEVYSIAISLLEFLSNKVTSPPIQIFATDISEIAIEKARTGIYGENQMVEVSPERRRRFFNALEGGGYQISKAVRELCVFARQDLGSDPPYSNLDLISCRNVLIYLDETLQKRILPIFHYSLNPTGFLLLGTSESTGKYSELFTPIDKKYKISAKKLTANRTILSFVTSNYQVAKVDEPKKAFENPSDEFDLERKTDQLILNRYAPVGVVINNKMEVLQLRGEIDLYLKVSPGKPSLNLFKMVRQGLLVELRATIYQAQRQKNLVRKQGLRIESGDLERIINIEVIPFKPSTEEEFYFLVLFESALPTVNNLSTVNAESLEQPDLEREIVRLRQEIANANQEKAATQDYLQAVIQDQEHINQDLKVANEEILSSNEELQSTNEELEIAKEEIQATNEELNTTNEELRSRNLELHQVNNDLTNLLASINIPILILTSDLRVRRFTPMAQRLFNLIPADAGRPLSNIRANLNIPDLETLILEVLDTLNIKELEVQTLEGHWYNLRIRPYRTTENQIDGVVLVLIDIDVLKRTAATLEQARNYAEAIVETVQVPLIVLDSDFRVNKANPSFYETFQVSPSQTTQSLIFELGNGQWNLPGLQQILEDILANDTTIQNLEVKHHFEQIGQKTMLLNAWKIVQQGESQRILLAIEDISDLKQFELERSELLAQEQSARQEAENANQAKNEFLSNLSHELRNPLNTILGWAQLVRTRDLDSSAITRAWSVVERSANVQAQLIDDMLDLSRITSGKLHLNTHLIDLVSVVDAAIESIEFSAKAKGIQIVSQLNSATVVGDFDRLQQVLWNLLTNAIKFTPVSGRVEITLEAVYSHAQIQVSDTGIGITADLLPYIFERFRQGDSSSSKTSHGLGLGLSIVRHLVELHGGTVQAQSPGQGQGTTITIRLPLRSMPPEIIPPTYLEPSVLSDTPDILDGKNSSLTLEGLCILAVDDQADSRDLINWMLSDFGAKVVVVTSAREAIAALTDSPGRYDVLLADIGMPQEDGYSLISQVRELEALAGGQIPAAAISAYVTEQERQRAIDAGFQMHLAKPIELTQLVLMIARLSGRITDNS</sequence>
<feature type="active site" evidence="14">
    <location>
        <position position="68"/>
    </location>
</feature>
<dbReference type="PANTHER" id="PTHR24422:SF27">
    <property type="entry name" value="PROTEIN-GLUTAMATE O-METHYLTRANSFERASE"/>
    <property type="match status" value="1"/>
</dbReference>
<dbReference type="SUPFAM" id="SSF55785">
    <property type="entry name" value="PYP-like sensor domain (PAS domain)"/>
    <property type="match status" value="2"/>
</dbReference>
<keyword evidence="14" id="KW-0145">Chemotaxis</keyword>
<dbReference type="InterPro" id="IPR013656">
    <property type="entry name" value="PAS_4"/>
</dbReference>
<dbReference type="InterPro" id="IPR050903">
    <property type="entry name" value="Bact_Chemotaxis_MeTrfase"/>
</dbReference>
<evidence type="ECO:0000313" key="21">
    <source>
        <dbReference type="EMBL" id="AUB44654.1"/>
    </source>
</evidence>
<dbReference type="SMART" id="SM00387">
    <property type="entry name" value="HATPase_c"/>
    <property type="match status" value="1"/>
</dbReference>
<dbReference type="GO" id="GO:0000156">
    <property type="term" value="F:phosphorelay response regulator activity"/>
    <property type="evidence" value="ECO:0007669"/>
    <property type="project" value="InterPro"/>
</dbReference>
<protein>
    <submittedName>
        <fullName evidence="21">CheBR, two-component system, chemotaxis family, CheB/CheR fusion protein</fullName>
    </submittedName>
</protein>
<evidence type="ECO:0000256" key="9">
    <source>
        <dbReference type="ARBA" id="ARBA00022741"/>
    </source>
</evidence>
<dbReference type="KEGG" id="nfl:COO91_10892"/>
<comment type="subcellular location">
    <subcellularLocation>
        <location evidence="3">Cell membrane</location>
    </subcellularLocation>
</comment>
<evidence type="ECO:0000259" key="19">
    <source>
        <dbReference type="PROSITE" id="PS50122"/>
    </source>
</evidence>
<dbReference type="InterPro" id="IPR000014">
    <property type="entry name" value="PAS"/>
</dbReference>
<reference evidence="21 22" key="1">
    <citation type="submission" date="2017-11" db="EMBL/GenBank/DDBJ databases">
        <title>Complete genome of a free-living desiccation-tolerant cyanobacterium and its photosynthetic adaptation to extreme terrestrial habitat.</title>
        <authorList>
            <person name="Shang J."/>
        </authorList>
    </citation>
    <scope>NUCLEOTIDE SEQUENCE [LARGE SCALE GENOMIC DNA]</scope>
    <source>
        <strain evidence="21 22">CCNUN1</strain>
        <plasmid evidence="22">pnfsy08</plasmid>
    </source>
</reference>
<evidence type="ECO:0000256" key="8">
    <source>
        <dbReference type="ARBA" id="ARBA00022691"/>
    </source>
</evidence>
<evidence type="ECO:0000256" key="3">
    <source>
        <dbReference type="ARBA" id="ARBA00004236"/>
    </source>
</evidence>
<keyword evidence="6" id="KW-0489">Methyltransferase</keyword>
<dbReference type="Pfam" id="PF00512">
    <property type="entry name" value="HisKA"/>
    <property type="match status" value="1"/>
</dbReference>
<dbReference type="GO" id="GO:0005737">
    <property type="term" value="C:cytoplasm"/>
    <property type="evidence" value="ECO:0007669"/>
    <property type="project" value="InterPro"/>
</dbReference>
<keyword evidence="12" id="KW-0902">Two-component regulatory system</keyword>
<keyword evidence="10" id="KW-0418">Kinase</keyword>
<evidence type="ECO:0000256" key="13">
    <source>
        <dbReference type="ARBA" id="ARBA00023136"/>
    </source>
</evidence>
<feature type="domain" description="Response regulatory" evidence="18">
    <location>
        <begin position="1283"/>
        <end position="1403"/>
    </location>
</feature>
<dbReference type="Pfam" id="PF13596">
    <property type="entry name" value="PAS_10"/>
    <property type="match status" value="1"/>
</dbReference>
<dbReference type="OrthoDB" id="9799157at2"/>
<dbReference type="InterPro" id="IPR011006">
    <property type="entry name" value="CheY-like_superfamily"/>
</dbReference>
<dbReference type="InterPro" id="IPR029063">
    <property type="entry name" value="SAM-dependent_MTases_sf"/>
</dbReference>
<evidence type="ECO:0000256" key="6">
    <source>
        <dbReference type="ARBA" id="ARBA00022603"/>
    </source>
</evidence>
<dbReference type="Proteomes" id="UP000232003">
    <property type="component" value="Plasmid pNFSY08"/>
</dbReference>
<evidence type="ECO:0000256" key="2">
    <source>
        <dbReference type="ARBA" id="ARBA00001541"/>
    </source>
</evidence>
<dbReference type="Pfam" id="PF00072">
    <property type="entry name" value="Response_reg"/>
    <property type="match status" value="1"/>
</dbReference>
<keyword evidence="13" id="KW-0472">Membrane</keyword>
<dbReference type="GO" id="GO:0008983">
    <property type="term" value="F:protein-glutamate O-methyltransferase activity"/>
    <property type="evidence" value="ECO:0007669"/>
    <property type="project" value="UniProtKB-EC"/>
</dbReference>
<dbReference type="InterPro" id="IPR036890">
    <property type="entry name" value="HATPase_C_sf"/>
</dbReference>
<dbReference type="PRINTS" id="PR00996">
    <property type="entry name" value="CHERMTFRASE"/>
</dbReference>
<evidence type="ECO:0000259" key="18">
    <source>
        <dbReference type="PROSITE" id="PS50110"/>
    </source>
</evidence>
<dbReference type="PROSITE" id="PS50110">
    <property type="entry name" value="RESPONSE_REGULATORY"/>
    <property type="match status" value="1"/>
</dbReference>
<dbReference type="PROSITE" id="PS50123">
    <property type="entry name" value="CHER"/>
    <property type="match status" value="1"/>
</dbReference>
<dbReference type="PANTHER" id="PTHR24422">
    <property type="entry name" value="CHEMOTAXIS PROTEIN METHYLTRANSFERASE"/>
    <property type="match status" value="1"/>
</dbReference>
<evidence type="ECO:0000256" key="7">
    <source>
        <dbReference type="ARBA" id="ARBA00022679"/>
    </source>
</evidence>
<dbReference type="InterPro" id="IPR003594">
    <property type="entry name" value="HATPase_dom"/>
</dbReference>
<feature type="coiled-coil region" evidence="16">
    <location>
        <begin position="997"/>
        <end position="1031"/>
    </location>
</feature>
<dbReference type="SMART" id="SM00091">
    <property type="entry name" value="PAS"/>
    <property type="match status" value="2"/>
</dbReference>
<dbReference type="RefSeq" id="WP_100904276.1">
    <property type="nucleotide sequence ID" value="NZ_CAWNNC010000009.1"/>
</dbReference>
<geneLocation type="plasmid" evidence="22">
    <name>pnfsy08</name>
</geneLocation>
<dbReference type="InterPro" id="IPR022642">
    <property type="entry name" value="CheR_C"/>
</dbReference>
<evidence type="ECO:0000256" key="11">
    <source>
        <dbReference type="ARBA" id="ARBA00022840"/>
    </source>
</evidence>
<dbReference type="Pfam" id="PF02518">
    <property type="entry name" value="HATPase_c"/>
    <property type="match status" value="1"/>
</dbReference>